<dbReference type="InterPro" id="IPR016032">
    <property type="entry name" value="Sig_transdc_resp-reg_C-effctor"/>
</dbReference>
<dbReference type="SUPFAM" id="SSF46894">
    <property type="entry name" value="C-terminal effector domain of the bipartite response regulators"/>
    <property type="match status" value="1"/>
</dbReference>
<keyword evidence="4" id="KW-0804">Transcription</keyword>
<keyword evidence="9" id="KW-1185">Reference proteome</keyword>
<dbReference type="InterPro" id="IPR058245">
    <property type="entry name" value="NreC/VraR/RcsB-like_REC"/>
</dbReference>
<dbReference type="RefSeq" id="WP_166379180.1">
    <property type="nucleotide sequence ID" value="NZ_BAAATT010000005.1"/>
</dbReference>
<dbReference type="InterPro" id="IPR000792">
    <property type="entry name" value="Tscrpt_reg_LuxR_C"/>
</dbReference>
<dbReference type="SUPFAM" id="SSF52172">
    <property type="entry name" value="CheY-like"/>
    <property type="match status" value="1"/>
</dbReference>
<feature type="domain" description="Response regulatory" evidence="7">
    <location>
        <begin position="4"/>
        <end position="126"/>
    </location>
</feature>
<dbReference type="PANTHER" id="PTHR43214:SF24">
    <property type="entry name" value="TRANSCRIPTIONAL REGULATORY PROTEIN NARL-RELATED"/>
    <property type="match status" value="1"/>
</dbReference>
<keyword evidence="2" id="KW-0805">Transcription regulation</keyword>
<dbReference type="SMART" id="SM00421">
    <property type="entry name" value="HTH_LUXR"/>
    <property type="match status" value="1"/>
</dbReference>
<evidence type="ECO:0000259" key="7">
    <source>
        <dbReference type="PROSITE" id="PS50110"/>
    </source>
</evidence>
<evidence type="ECO:0000313" key="8">
    <source>
        <dbReference type="EMBL" id="GIG16779.1"/>
    </source>
</evidence>
<dbReference type="SMART" id="SM00448">
    <property type="entry name" value="REC"/>
    <property type="match status" value="1"/>
</dbReference>
<dbReference type="InterPro" id="IPR039420">
    <property type="entry name" value="WalR-like"/>
</dbReference>
<dbReference type="PROSITE" id="PS50110">
    <property type="entry name" value="RESPONSE_REGULATORY"/>
    <property type="match status" value="1"/>
</dbReference>
<evidence type="ECO:0000259" key="6">
    <source>
        <dbReference type="PROSITE" id="PS50043"/>
    </source>
</evidence>
<dbReference type="PROSITE" id="PS50043">
    <property type="entry name" value="HTH_LUXR_2"/>
    <property type="match status" value="1"/>
</dbReference>
<name>A0A8J3LJF8_9ACTN</name>
<dbReference type="CDD" id="cd17535">
    <property type="entry name" value="REC_NarL-like"/>
    <property type="match status" value="1"/>
</dbReference>
<dbReference type="Gene3D" id="3.40.50.2300">
    <property type="match status" value="1"/>
</dbReference>
<evidence type="ECO:0000256" key="3">
    <source>
        <dbReference type="ARBA" id="ARBA00023125"/>
    </source>
</evidence>
<reference evidence="8" key="1">
    <citation type="submission" date="2021-01" db="EMBL/GenBank/DDBJ databases">
        <title>Whole genome shotgun sequence of Catellatospora methionotrophica NBRC 14553.</title>
        <authorList>
            <person name="Komaki H."/>
            <person name="Tamura T."/>
        </authorList>
    </citation>
    <scope>NUCLEOTIDE SEQUENCE</scope>
    <source>
        <strain evidence="8">NBRC 14553</strain>
    </source>
</reference>
<proteinExistence type="predicted"/>
<evidence type="ECO:0000256" key="4">
    <source>
        <dbReference type="ARBA" id="ARBA00023163"/>
    </source>
</evidence>
<keyword evidence="1 5" id="KW-0597">Phosphoprotein</keyword>
<dbReference type="PRINTS" id="PR00038">
    <property type="entry name" value="HTHLUXR"/>
</dbReference>
<evidence type="ECO:0000313" key="9">
    <source>
        <dbReference type="Proteomes" id="UP000660339"/>
    </source>
</evidence>
<dbReference type="Proteomes" id="UP000660339">
    <property type="component" value="Unassembled WGS sequence"/>
</dbReference>
<organism evidence="8 9">
    <name type="scientific">Catellatospora methionotrophica</name>
    <dbReference type="NCBI Taxonomy" id="121620"/>
    <lineage>
        <taxon>Bacteria</taxon>
        <taxon>Bacillati</taxon>
        <taxon>Actinomycetota</taxon>
        <taxon>Actinomycetes</taxon>
        <taxon>Micromonosporales</taxon>
        <taxon>Micromonosporaceae</taxon>
        <taxon>Catellatospora</taxon>
    </lineage>
</organism>
<dbReference type="GO" id="GO:0000160">
    <property type="term" value="P:phosphorelay signal transduction system"/>
    <property type="evidence" value="ECO:0007669"/>
    <property type="project" value="InterPro"/>
</dbReference>
<feature type="domain" description="HTH luxR-type" evidence="6">
    <location>
        <begin position="156"/>
        <end position="221"/>
    </location>
</feature>
<accession>A0A8J3LJF8</accession>
<sequence length="266" mass="27621">MTIRVLLADDQQLVRSGIAMLLSADPDIEIVAECADGAAAVADARATAPDVVLMDVRMPGTDGVTATREITSDGFSGDPDRPVRVVMLTTYHVDEAVHAALRAGASGFLLKDSAPAELVLAVRAVAAGEAWLDPAVARTMIDDFTARPRPAGLVAVTGGQAGLTGRERDVLVLVAYGLSNAEIATRLLIGEATVKTHLGRVLMKLGLRDRSQAVALAYQSGLVVPGTAPGLDQVAGSLRHDRAAAVQPQQSLTKSYSSMGHSVPLA</sequence>
<dbReference type="GO" id="GO:0003677">
    <property type="term" value="F:DNA binding"/>
    <property type="evidence" value="ECO:0007669"/>
    <property type="project" value="UniProtKB-KW"/>
</dbReference>
<dbReference type="Pfam" id="PF00196">
    <property type="entry name" value="GerE"/>
    <property type="match status" value="1"/>
</dbReference>
<dbReference type="Pfam" id="PF00072">
    <property type="entry name" value="Response_reg"/>
    <property type="match status" value="1"/>
</dbReference>
<feature type="modified residue" description="4-aspartylphosphate" evidence="5">
    <location>
        <position position="55"/>
    </location>
</feature>
<dbReference type="AlphaFoldDB" id="A0A8J3LJF8"/>
<evidence type="ECO:0000256" key="2">
    <source>
        <dbReference type="ARBA" id="ARBA00023015"/>
    </source>
</evidence>
<dbReference type="CDD" id="cd06170">
    <property type="entry name" value="LuxR_C_like"/>
    <property type="match status" value="1"/>
</dbReference>
<evidence type="ECO:0000256" key="5">
    <source>
        <dbReference type="PROSITE-ProRule" id="PRU00169"/>
    </source>
</evidence>
<comment type="caution">
    <text evidence="8">The sequence shown here is derived from an EMBL/GenBank/DDBJ whole genome shotgun (WGS) entry which is preliminary data.</text>
</comment>
<keyword evidence="3 8" id="KW-0238">DNA-binding</keyword>
<evidence type="ECO:0000256" key="1">
    <source>
        <dbReference type="ARBA" id="ARBA00022553"/>
    </source>
</evidence>
<dbReference type="InterPro" id="IPR011006">
    <property type="entry name" value="CheY-like_superfamily"/>
</dbReference>
<dbReference type="EMBL" id="BONJ01000028">
    <property type="protein sequence ID" value="GIG16779.1"/>
    <property type="molecule type" value="Genomic_DNA"/>
</dbReference>
<dbReference type="PROSITE" id="PS00622">
    <property type="entry name" value="HTH_LUXR_1"/>
    <property type="match status" value="1"/>
</dbReference>
<dbReference type="GO" id="GO:0006355">
    <property type="term" value="P:regulation of DNA-templated transcription"/>
    <property type="evidence" value="ECO:0007669"/>
    <property type="project" value="InterPro"/>
</dbReference>
<protein>
    <submittedName>
        <fullName evidence="8">DNA-binding response regulator</fullName>
    </submittedName>
</protein>
<gene>
    <name evidence="8" type="ORF">Cme02nite_51110</name>
</gene>
<dbReference type="PANTHER" id="PTHR43214">
    <property type="entry name" value="TWO-COMPONENT RESPONSE REGULATOR"/>
    <property type="match status" value="1"/>
</dbReference>
<dbReference type="InterPro" id="IPR001789">
    <property type="entry name" value="Sig_transdc_resp-reg_receiver"/>
</dbReference>